<reference evidence="1 2" key="1">
    <citation type="journal article" date="2024" name="G3 (Bethesda)">
        <title>Genome assembly of Hibiscus sabdariffa L. provides insights into metabolisms of medicinal natural products.</title>
        <authorList>
            <person name="Kim T."/>
        </authorList>
    </citation>
    <scope>NUCLEOTIDE SEQUENCE [LARGE SCALE GENOMIC DNA]</scope>
    <source>
        <strain evidence="1">TK-2024</strain>
        <tissue evidence="1">Old leaves</tissue>
    </source>
</reference>
<dbReference type="Proteomes" id="UP001472677">
    <property type="component" value="Unassembled WGS sequence"/>
</dbReference>
<name>A0ABR2F6D5_9ROSI</name>
<dbReference type="EMBL" id="JBBPBM010000008">
    <property type="protein sequence ID" value="KAK8572574.1"/>
    <property type="molecule type" value="Genomic_DNA"/>
</dbReference>
<protein>
    <submittedName>
        <fullName evidence="1">Uncharacterized protein</fullName>
    </submittedName>
</protein>
<evidence type="ECO:0000313" key="2">
    <source>
        <dbReference type="Proteomes" id="UP001472677"/>
    </source>
</evidence>
<keyword evidence="2" id="KW-1185">Reference proteome</keyword>
<organism evidence="1 2">
    <name type="scientific">Hibiscus sabdariffa</name>
    <name type="common">roselle</name>
    <dbReference type="NCBI Taxonomy" id="183260"/>
    <lineage>
        <taxon>Eukaryota</taxon>
        <taxon>Viridiplantae</taxon>
        <taxon>Streptophyta</taxon>
        <taxon>Embryophyta</taxon>
        <taxon>Tracheophyta</taxon>
        <taxon>Spermatophyta</taxon>
        <taxon>Magnoliopsida</taxon>
        <taxon>eudicotyledons</taxon>
        <taxon>Gunneridae</taxon>
        <taxon>Pentapetalae</taxon>
        <taxon>rosids</taxon>
        <taxon>malvids</taxon>
        <taxon>Malvales</taxon>
        <taxon>Malvaceae</taxon>
        <taxon>Malvoideae</taxon>
        <taxon>Hibiscus</taxon>
    </lineage>
</organism>
<comment type="caution">
    <text evidence="1">The sequence shown here is derived from an EMBL/GenBank/DDBJ whole genome shotgun (WGS) entry which is preliminary data.</text>
</comment>
<gene>
    <name evidence="1" type="ORF">V6N12_028627</name>
</gene>
<proteinExistence type="predicted"/>
<accession>A0ABR2F6D5</accession>
<sequence>MSPFSPALNPPFLSLAAISDNEQLCREAGIPMTSGQPRKYRRRLCVDQSTMVQLSALEMAIEVSGIKKFYKFVRTCYQTNLKSYPFAISDEWNVLASKHRRFSSEFDLAKGDGWLKEIEGW</sequence>
<evidence type="ECO:0000313" key="1">
    <source>
        <dbReference type="EMBL" id="KAK8572574.1"/>
    </source>
</evidence>